<dbReference type="Gene3D" id="1.20.1260.100">
    <property type="entry name" value="TspO/MBR protein"/>
    <property type="match status" value="1"/>
</dbReference>
<reference evidence="7 8" key="1">
    <citation type="submission" date="2018-04" db="EMBL/GenBank/DDBJ databases">
        <title>Genomic Encyclopedia of Archaeal and Bacterial Type Strains, Phase II (KMG-II): from individual species to whole genera.</title>
        <authorList>
            <person name="Goeker M."/>
        </authorList>
    </citation>
    <scope>NUCLEOTIDE SEQUENCE [LARGE SCALE GENOMIC DNA]</scope>
    <source>
        <strain evidence="7 8">DSM 25521</strain>
    </source>
</reference>
<comment type="caution">
    <text evidence="7">The sequence shown here is derived from an EMBL/GenBank/DDBJ whole genome shotgun (WGS) entry which is preliminary data.</text>
</comment>
<feature type="transmembrane region" description="Helical" evidence="6">
    <location>
        <begin position="81"/>
        <end position="101"/>
    </location>
</feature>
<accession>A0A2T4Z2I0</accession>
<proteinExistence type="inferred from homology"/>
<evidence type="ECO:0000256" key="3">
    <source>
        <dbReference type="ARBA" id="ARBA00022692"/>
    </source>
</evidence>
<dbReference type="GO" id="GO:0033013">
    <property type="term" value="P:tetrapyrrole metabolic process"/>
    <property type="evidence" value="ECO:0007669"/>
    <property type="project" value="UniProtKB-ARBA"/>
</dbReference>
<feature type="transmembrane region" description="Helical" evidence="6">
    <location>
        <begin position="108"/>
        <end position="128"/>
    </location>
</feature>
<evidence type="ECO:0000256" key="4">
    <source>
        <dbReference type="ARBA" id="ARBA00022989"/>
    </source>
</evidence>
<dbReference type="FunFam" id="1.20.1260.100:FF:000001">
    <property type="entry name" value="translocator protein 2"/>
    <property type="match status" value="1"/>
</dbReference>
<name>A0A2T4Z2I0_9HYPH</name>
<dbReference type="PIRSF" id="PIRSF005859">
    <property type="entry name" value="PBR"/>
    <property type="match status" value="1"/>
</dbReference>
<protein>
    <submittedName>
        <fullName evidence="7">TspO/MBR related protein</fullName>
    </submittedName>
</protein>
<evidence type="ECO:0000313" key="8">
    <source>
        <dbReference type="Proteomes" id="UP000241808"/>
    </source>
</evidence>
<dbReference type="RefSeq" id="WP_108177794.1">
    <property type="nucleotide sequence ID" value="NZ_PZZL01000005.1"/>
</dbReference>
<keyword evidence="8" id="KW-1185">Reference proteome</keyword>
<dbReference type="InterPro" id="IPR038330">
    <property type="entry name" value="TspO/MBR-related_sf"/>
</dbReference>
<dbReference type="OrthoDB" id="9795496at2"/>
<evidence type="ECO:0000256" key="5">
    <source>
        <dbReference type="ARBA" id="ARBA00023136"/>
    </source>
</evidence>
<feature type="transmembrane region" description="Helical" evidence="6">
    <location>
        <begin position="134"/>
        <end position="151"/>
    </location>
</feature>
<feature type="transmembrane region" description="Helical" evidence="6">
    <location>
        <begin position="49"/>
        <end position="69"/>
    </location>
</feature>
<feature type="transmembrane region" description="Helical" evidence="6">
    <location>
        <begin position="6"/>
        <end position="28"/>
    </location>
</feature>
<dbReference type="PANTHER" id="PTHR10057">
    <property type="entry name" value="PERIPHERAL-TYPE BENZODIAZEPINE RECEPTOR"/>
    <property type="match status" value="1"/>
</dbReference>
<gene>
    <name evidence="7" type="ORF">C8P69_105139</name>
</gene>
<dbReference type="InterPro" id="IPR004307">
    <property type="entry name" value="TspO_MBR"/>
</dbReference>
<dbReference type="Proteomes" id="UP000241808">
    <property type="component" value="Unassembled WGS sequence"/>
</dbReference>
<evidence type="ECO:0000313" key="7">
    <source>
        <dbReference type="EMBL" id="PTM54989.1"/>
    </source>
</evidence>
<keyword evidence="5 6" id="KW-0472">Membrane</keyword>
<organism evidence="7 8">
    <name type="scientific">Phreatobacter oligotrophus</name>
    <dbReference type="NCBI Taxonomy" id="1122261"/>
    <lineage>
        <taxon>Bacteria</taxon>
        <taxon>Pseudomonadati</taxon>
        <taxon>Pseudomonadota</taxon>
        <taxon>Alphaproteobacteria</taxon>
        <taxon>Hyphomicrobiales</taxon>
        <taxon>Phreatobacteraceae</taxon>
        <taxon>Phreatobacter</taxon>
    </lineage>
</organism>
<dbReference type="GO" id="GO:0016020">
    <property type="term" value="C:membrane"/>
    <property type="evidence" value="ECO:0007669"/>
    <property type="project" value="UniProtKB-SubCell"/>
</dbReference>
<dbReference type="Pfam" id="PF03073">
    <property type="entry name" value="TspO_MBR"/>
    <property type="match status" value="1"/>
</dbReference>
<evidence type="ECO:0000256" key="1">
    <source>
        <dbReference type="ARBA" id="ARBA00004141"/>
    </source>
</evidence>
<dbReference type="PANTHER" id="PTHR10057:SF0">
    <property type="entry name" value="TRANSLOCATOR PROTEIN"/>
    <property type="match status" value="1"/>
</dbReference>
<sequence length="165" mass="18029">MMDFILPAWQVIAIAAVGTVVVAVAGGVMTDTTGWYRTLRFPAWKPPDWAFGPIWTTILALVALSAAIAWEGASSSLERTIVSGLFVLNGLLNILWNYLFFFIRRPDLAMVEVAFLWLSILALVVATYPINRAASLMLVPYLVWVGIASALNRSIVRMNGPFAGA</sequence>
<dbReference type="AlphaFoldDB" id="A0A2T4Z2I0"/>
<evidence type="ECO:0000256" key="2">
    <source>
        <dbReference type="ARBA" id="ARBA00007524"/>
    </source>
</evidence>
<keyword evidence="4 6" id="KW-1133">Transmembrane helix</keyword>
<keyword evidence="3 6" id="KW-0812">Transmembrane</keyword>
<dbReference type="EMBL" id="PZZL01000005">
    <property type="protein sequence ID" value="PTM54989.1"/>
    <property type="molecule type" value="Genomic_DNA"/>
</dbReference>
<evidence type="ECO:0000256" key="6">
    <source>
        <dbReference type="SAM" id="Phobius"/>
    </source>
</evidence>
<comment type="subcellular location">
    <subcellularLocation>
        <location evidence="1">Membrane</location>
        <topology evidence="1">Multi-pass membrane protein</topology>
    </subcellularLocation>
</comment>
<comment type="similarity">
    <text evidence="2">Belongs to the TspO/BZRP family.</text>
</comment>
<dbReference type="CDD" id="cd15904">
    <property type="entry name" value="TSPO_MBR"/>
    <property type="match status" value="1"/>
</dbReference>